<dbReference type="AlphaFoldDB" id="A0A9W9F888"/>
<feature type="compositionally biased region" description="Polar residues" evidence="3">
    <location>
        <begin position="248"/>
        <end position="261"/>
    </location>
</feature>
<proteinExistence type="predicted"/>
<dbReference type="RefSeq" id="XP_056473437.1">
    <property type="nucleotide sequence ID" value="XM_056620071.1"/>
</dbReference>
<dbReference type="GeneID" id="81359050"/>
<feature type="region of interest" description="Disordered" evidence="3">
    <location>
        <begin position="248"/>
        <end position="281"/>
    </location>
</feature>
<dbReference type="PROSITE" id="PS51782">
    <property type="entry name" value="LYSM"/>
    <property type="match status" value="1"/>
</dbReference>
<keyword evidence="7" id="KW-1185">Reference proteome</keyword>
<dbReference type="InterPro" id="IPR036779">
    <property type="entry name" value="LysM_dom_sf"/>
</dbReference>
<dbReference type="Proteomes" id="UP001149074">
    <property type="component" value="Unassembled WGS sequence"/>
</dbReference>
<organism evidence="6 7">
    <name type="scientific">Penicillium argentinense</name>
    <dbReference type="NCBI Taxonomy" id="1131581"/>
    <lineage>
        <taxon>Eukaryota</taxon>
        <taxon>Fungi</taxon>
        <taxon>Dikarya</taxon>
        <taxon>Ascomycota</taxon>
        <taxon>Pezizomycotina</taxon>
        <taxon>Eurotiomycetes</taxon>
        <taxon>Eurotiomycetidae</taxon>
        <taxon>Eurotiales</taxon>
        <taxon>Aspergillaceae</taxon>
        <taxon>Penicillium</taxon>
    </lineage>
</organism>
<reference evidence="6" key="2">
    <citation type="journal article" date="2023" name="IMA Fungus">
        <title>Comparative genomic study of the Penicillium genus elucidates a diverse pangenome and 15 lateral gene transfer events.</title>
        <authorList>
            <person name="Petersen C."/>
            <person name="Sorensen T."/>
            <person name="Nielsen M.R."/>
            <person name="Sondergaard T.E."/>
            <person name="Sorensen J.L."/>
            <person name="Fitzpatrick D.A."/>
            <person name="Frisvad J.C."/>
            <person name="Nielsen K.L."/>
        </authorList>
    </citation>
    <scope>NUCLEOTIDE SEQUENCE</scope>
    <source>
        <strain evidence="6">IBT 30761</strain>
    </source>
</reference>
<sequence>MFFLPVLFAAGSLPLISGAPVASNLLSAETESTHSLHGRSSLLYAGLFGGDGLLSQGWPSIENWITSFDDMWDNNLDVLRSSCKQFGFENNSDDEIAGIKKAIKQVSSESGIDARYIMSIMMQESNGCVRVKTTNYGVNNPGLMQSHNGKGTCNDGNPISPCTDDVILTMIRDGTTGTAGLQDCKLQVGGDTDDATAYYKAARCYNSGSIASSGNLGQGIATHCYASDIANRLLGWATGPSHCQENDIGSLSTSNWNGESDSGSGSGSSGSSGTTSTSSIPAATETFAPSTIVPVATQTAQPQPEPTTTETSAPAAPTTTPAPTAAATPVPTAAPSSAPAPSSAASDSGFYGKYPYASASCQQYYTVQSNDYCRKIEVQYGIDASTFQSLNPGLDNTCSNLWKGYEYCVKA</sequence>
<dbReference type="Gene3D" id="1.10.530.10">
    <property type="match status" value="1"/>
</dbReference>
<evidence type="ECO:0000256" key="3">
    <source>
        <dbReference type="SAM" id="MobiDB-lite"/>
    </source>
</evidence>
<dbReference type="PANTHER" id="PTHR34997:SF1">
    <property type="entry name" value="PEPTIDOGLYCAN-BINDING LYSIN DOMAIN"/>
    <property type="match status" value="1"/>
</dbReference>
<dbReference type="Gene3D" id="3.10.350.10">
    <property type="entry name" value="LysM domain"/>
    <property type="match status" value="1"/>
</dbReference>
<gene>
    <name evidence="6" type="ORF">N7532_007578</name>
</gene>
<reference evidence="6" key="1">
    <citation type="submission" date="2022-11" db="EMBL/GenBank/DDBJ databases">
        <authorList>
            <person name="Petersen C."/>
        </authorList>
    </citation>
    <scope>NUCLEOTIDE SEQUENCE</scope>
    <source>
        <strain evidence="6">IBT 30761</strain>
    </source>
</reference>
<feature type="signal peptide" evidence="4">
    <location>
        <begin position="1"/>
        <end position="18"/>
    </location>
</feature>
<name>A0A9W9F888_9EURO</name>
<dbReference type="EMBL" id="JAPQKI010000006">
    <property type="protein sequence ID" value="KAJ5095287.1"/>
    <property type="molecule type" value="Genomic_DNA"/>
</dbReference>
<dbReference type="InterPro" id="IPR023346">
    <property type="entry name" value="Lysozyme-like_dom_sf"/>
</dbReference>
<feature type="chain" id="PRO_5040900046" description="LysM domain-containing protein" evidence="4">
    <location>
        <begin position="19"/>
        <end position="411"/>
    </location>
</feature>
<evidence type="ECO:0000259" key="5">
    <source>
        <dbReference type="PROSITE" id="PS51782"/>
    </source>
</evidence>
<evidence type="ECO:0000256" key="2">
    <source>
        <dbReference type="ARBA" id="ARBA00023026"/>
    </source>
</evidence>
<dbReference type="InterPro" id="IPR018392">
    <property type="entry name" value="LysM"/>
</dbReference>
<keyword evidence="2" id="KW-0843">Virulence</keyword>
<protein>
    <recommendedName>
        <fullName evidence="5">LysM domain-containing protein</fullName>
    </recommendedName>
</protein>
<dbReference type="SMART" id="SM00257">
    <property type="entry name" value="LysM"/>
    <property type="match status" value="1"/>
</dbReference>
<dbReference type="GO" id="GO:0008061">
    <property type="term" value="F:chitin binding"/>
    <property type="evidence" value="ECO:0007669"/>
    <property type="project" value="UniProtKB-KW"/>
</dbReference>
<dbReference type="Pfam" id="PF01476">
    <property type="entry name" value="LysM"/>
    <property type="match status" value="1"/>
</dbReference>
<evidence type="ECO:0000256" key="1">
    <source>
        <dbReference type="ARBA" id="ARBA00022669"/>
    </source>
</evidence>
<comment type="caution">
    <text evidence="6">The sequence shown here is derived from an EMBL/GenBank/DDBJ whole genome shotgun (WGS) entry which is preliminary data.</text>
</comment>
<dbReference type="OrthoDB" id="1193027at2759"/>
<feature type="domain" description="LysM" evidence="5">
    <location>
        <begin position="363"/>
        <end position="409"/>
    </location>
</feature>
<dbReference type="CDD" id="cd00118">
    <property type="entry name" value="LysM"/>
    <property type="match status" value="1"/>
</dbReference>
<feature type="region of interest" description="Disordered" evidence="3">
    <location>
        <begin position="297"/>
        <end position="344"/>
    </location>
</feature>
<keyword evidence="1" id="KW-0147">Chitin-binding</keyword>
<dbReference type="SUPFAM" id="SSF53955">
    <property type="entry name" value="Lysozyme-like"/>
    <property type="match status" value="1"/>
</dbReference>
<keyword evidence="4" id="KW-0732">Signal</keyword>
<evidence type="ECO:0000256" key="4">
    <source>
        <dbReference type="SAM" id="SignalP"/>
    </source>
</evidence>
<accession>A0A9W9F888</accession>
<evidence type="ECO:0000313" key="6">
    <source>
        <dbReference type="EMBL" id="KAJ5095287.1"/>
    </source>
</evidence>
<dbReference type="InterPro" id="IPR052210">
    <property type="entry name" value="LysM1-like"/>
</dbReference>
<evidence type="ECO:0000313" key="7">
    <source>
        <dbReference type="Proteomes" id="UP001149074"/>
    </source>
</evidence>
<dbReference type="SUPFAM" id="SSF54106">
    <property type="entry name" value="LysM domain"/>
    <property type="match status" value="1"/>
</dbReference>
<dbReference type="PANTHER" id="PTHR34997">
    <property type="entry name" value="AM15"/>
    <property type="match status" value="1"/>
</dbReference>